<dbReference type="PANTHER" id="PTHR11851">
    <property type="entry name" value="METALLOPROTEASE"/>
    <property type="match status" value="1"/>
</dbReference>
<dbReference type="InterPro" id="IPR007863">
    <property type="entry name" value="Peptidase_M16_C"/>
</dbReference>
<dbReference type="CTD" id="8235700"/>
<feature type="compositionally biased region" description="Polar residues" evidence="14">
    <location>
        <begin position="52"/>
        <end position="61"/>
    </location>
</feature>
<dbReference type="EMBL" id="AAZO01005923">
    <property type="status" value="NOT_ANNOTATED_CDS"/>
    <property type="molecule type" value="Genomic_DNA"/>
</dbReference>
<comment type="subcellular location">
    <subcellularLocation>
        <location evidence="2">Mitochondrion inner membrane</location>
    </subcellularLocation>
    <subcellularLocation>
        <location evidence="3">Mitochondrion matrix</location>
    </subcellularLocation>
</comment>
<evidence type="ECO:0000256" key="9">
    <source>
        <dbReference type="ARBA" id="ARBA00023128"/>
    </source>
</evidence>
<feature type="region of interest" description="Disordered" evidence="14">
    <location>
        <begin position="36"/>
        <end position="62"/>
    </location>
</feature>
<dbReference type="GeneID" id="8235700"/>
<dbReference type="FunFam" id="3.30.830.10:FF:000010">
    <property type="entry name" value="Mitochondrial-processing peptidase alpha subunit, mitochondrial"/>
    <property type="match status" value="1"/>
</dbReference>
<evidence type="ECO:0000259" key="16">
    <source>
        <dbReference type="Pfam" id="PF05193"/>
    </source>
</evidence>
<feature type="compositionally biased region" description="Low complexity" evidence="14">
    <location>
        <begin position="36"/>
        <end position="46"/>
    </location>
</feature>
<dbReference type="Pfam" id="PF05193">
    <property type="entry name" value="Peptidase_M16_C"/>
    <property type="match status" value="1"/>
</dbReference>
<evidence type="ECO:0000256" key="3">
    <source>
        <dbReference type="ARBA" id="ARBA00004305"/>
    </source>
</evidence>
<reference evidence="17" key="1">
    <citation type="submission" date="2007-04" db="EMBL/GenBank/DDBJ databases">
        <title>Annotation of Pediculus humanus corporis strain USDA.</title>
        <authorList>
            <person name="Kirkness E."/>
            <person name="Hannick L."/>
            <person name="Hass B."/>
            <person name="Bruggner R."/>
            <person name="Lawson D."/>
            <person name="Bidwell S."/>
            <person name="Joardar V."/>
            <person name="Caler E."/>
            <person name="Walenz B."/>
            <person name="Inman J."/>
            <person name="Schobel S."/>
            <person name="Galinsky K."/>
            <person name="Amedeo P."/>
            <person name="Strausberg R."/>
        </authorList>
    </citation>
    <scope>NUCLEOTIDE SEQUENCE</scope>
    <source>
        <strain evidence="17">USDA</strain>
    </source>
</reference>
<evidence type="ECO:0000313" key="19">
    <source>
        <dbReference type="Proteomes" id="UP000009046"/>
    </source>
</evidence>
<evidence type="ECO:0000256" key="14">
    <source>
        <dbReference type="SAM" id="MobiDB-lite"/>
    </source>
</evidence>
<evidence type="ECO:0000256" key="5">
    <source>
        <dbReference type="ARBA" id="ARBA00011587"/>
    </source>
</evidence>
<evidence type="ECO:0000256" key="12">
    <source>
        <dbReference type="ARBA" id="ARBA00032315"/>
    </source>
</evidence>
<dbReference type="InterPro" id="IPR011249">
    <property type="entry name" value="Metalloenz_LuxS/M16"/>
</dbReference>
<dbReference type="EMBL" id="DS235822">
    <property type="protein sequence ID" value="EEB17780.1"/>
    <property type="molecule type" value="Genomic_DNA"/>
</dbReference>
<reference evidence="18" key="3">
    <citation type="submission" date="2021-02" db="UniProtKB">
        <authorList>
            <consortium name="EnsemblMetazoa"/>
        </authorList>
    </citation>
    <scope>IDENTIFICATION</scope>
    <source>
        <strain evidence="18">USDA</strain>
    </source>
</reference>
<dbReference type="InParanoid" id="E0VWM4"/>
<dbReference type="FunFam" id="3.30.830.10:FF:000014">
    <property type="entry name" value="Mitochondrial-processing peptidase alpha subunit, mitochondrial"/>
    <property type="match status" value="1"/>
</dbReference>
<evidence type="ECO:0000259" key="15">
    <source>
        <dbReference type="Pfam" id="PF00675"/>
    </source>
</evidence>
<keyword evidence="17" id="KW-0378">Hydrolase</keyword>
<comment type="similarity">
    <text evidence="4 13">Belongs to the peptidase M16 family.</text>
</comment>
<comment type="subunit">
    <text evidence="5">Heterodimer of PMPCA (alpha) and PMPCB (beta) subunits, forming the mitochondrial processing protease (MPP) in which PMPCA is involved in substrate recognition and binding and PMPCB is the catalytic subunit.</text>
</comment>
<dbReference type="GO" id="GO:0004222">
    <property type="term" value="F:metalloendopeptidase activity"/>
    <property type="evidence" value="ECO:0007669"/>
    <property type="project" value="InterPro"/>
</dbReference>
<dbReference type="Gene3D" id="3.30.830.10">
    <property type="entry name" value="Metalloenzyme, LuxS/M16 peptidase-like"/>
    <property type="match status" value="2"/>
</dbReference>
<dbReference type="HOGENOM" id="CLU_009902_5_2_1"/>
<evidence type="ECO:0000313" key="17">
    <source>
        <dbReference type="EMBL" id="EEB17780.1"/>
    </source>
</evidence>
<dbReference type="AlphaFoldDB" id="E0VWM4"/>
<accession>E0VWM4</accession>
<comment type="function">
    <text evidence="1">Substrate recognition and binding subunit of the essential mitochondrial processing protease (MPP), which cleaves the mitochondrial sequence off newly imported precursors proteins.</text>
</comment>
<dbReference type="GO" id="GO:0046872">
    <property type="term" value="F:metal ion binding"/>
    <property type="evidence" value="ECO:0007669"/>
    <property type="project" value="InterPro"/>
</dbReference>
<evidence type="ECO:0000256" key="1">
    <source>
        <dbReference type="ARBA" id="ARBA00002123"/>
    </source>
</evidence>
<evidence type="ECO:0000256" key="7">
    <source>
        <dbReference type="ARBA" id="ARBA00022792"/>
    </source>
</evidence>
<dbReference type="FunCoup" id="E0VWM4">
    <property type="interactions" value="2317"/>
</dbReference>
<keyword evidence="8" id="KW-0809">Transit peptide</keyword>
<dbReference type="KEGG" id="phu:Phum_PHUM489100"/>
<evidence type="ECO:0000256" key="13">
    <source>
        <dbReference type="RuleBase" id="RU004447"/>
    </source>
</evidence>
<keyword evidence="9" id="KW-0496">Mitochondrion</keyword>
<name>E0VWM4_PEDHC</name>
<keyword evidence="7" id="KW-0999">Mitochondrion inner membrane</keyword>
<gene>
    <name evidence="18" type="primary">8235700</name>
    <name evidence="17" type="ORF">Phum_PHUM489100</name>
</gene>
<feature type="domain" description="Peptidase M16 C-terminal" evidence="16">
    <location>
        <begin position="250"/>
        <end position="453"/>
    </location>
</feature>
<dbReference type="GO" id="GO:0005743">
    <property type="term" value="C:mitochondrial inner membrane"/>
    <property type="evidence" value="ECO:0007669"/>
    <property type="project" value="UniProtKB-SubCell"/>
</dbReference>
<dbReference type="OrthoDB" id="277191at2759"/>
<dbReference type="eggNOG" id="KOG2067">
    <property type="taxonomic scope" value="Eukaryota"/>
</dbReference>
<evidence type="ECO:0000313" key="18">
    <source>
        <dbReference type="EnsemblMetazoa" id="PHUM489100-PA"/>
    </source>
</evidence>
<dbReference type="PROSITE" id="PS00143">
    <property type="entry name" value="INSULINASE"/>
    <property type="match status" value="1"/>
</dbReference>
<dbReference type="InterPro" id="IPR001431">
    <property type="entry name" value="Pept_M16_Zn_BS"/>
</dbReference>
<keyword evidence="19" id="KW-1185">Reference proteome</keyword>
<dbReference type="STRING" id="121224.E0VWM4"/>
<evidence type="ECO:0000256" key="6">
    <source>
        <dbReference type="ARBA" id="ARBA00016741"/>
    </source>
</evidence>
<protein>
    <recommendedName>
        <fullName evidence="6">Mitochondrial-processing peptidase subunit alpha</fullName>
    </recommendedName>
    <alternativeName>
        <fullName evidence="11">Alpha-MPP</fullName>
    </alternativeName>
    <alternativeName>
        <fullName evidence="12">Inactive zinc metalloprotease alpha</fullName>
    </alternativeName>
</protein>
<reference evidence="17" key="2">
    <citation type="submission" date="2007-04" db="EMBL/GenBank/DDBJ databases">
        <title>The genome of the human body louse.</title>
        <authorList>
            <consortium name="The Human Body Louse Genome Consortium"/>
            <person name="Kirkness E."/>
            <person name="Walenz B."/>
            <person name="Hass B."/>
            <person name="Bruggner R."/>
            <person name="Strausberg R."/>
        </authorList>
    </citation>
    <scope>NUCLEOTIDE SEQUENCE</scope>
    <source>
        <strain evidence="17">USDA</strain>
    </source>
</reference>
<evidence type="ECO:0000256" key="4">
    <source>
        <dbReference type="ARBA" id="ARBA00007261"/>
    </source>
</evidence>
<dbReference type="PANTHER" id="PTHR11851:SF49">
    <property type="entry name" value="MITOCHONDRIAL-PROCESSING PEPTIDASE SUBUNIT ALPHA"/>
    <property type="match status" value="1"/>
</dbReference>
<dbReference type="SUPFAM" id="SSF63411">
    <property type="entry name" value="LuxS/MPP-like metallohydrolase"/>
    <property type="match status" value="2"/>
</dbReference>
<dbReference type="GO" id="GO:0005759">
    <property type="term" value="C:mitochondrial matrix"/>
    <property type="evidence" value="ECO:0007669"/>
    <property type="project" value="UniProtKB-SubCell"/>
</dbReference>
<evidence type="ECO:0000256" key="2">
    <source>
        <dbReference type="ARBA" id="ARBA00004273"/>
    </source>
</evidence>
<organism>
    <name type="scientific">Pediculus humanus subsp. corporis</name>
    <name type="common">Body louse</name>
    <dbReference type="NCBI Taxonomy" id="121224"/>
    <lineage>
        <taxon>Eukaryota</taxon>
        <taxon>Metazoa</taxon>
        <taxon>Ecdysozoa</taxon>
        <taxon>Arthropoda</taxon>
        <taxon>Hexapoda</taxon>
        <taxon>Insecta</taxon>
        <taxon>Pterygota</taxon>
        <taxon>Neoptera</taxon>
        <taxon>Paraneoptera</taxon>
        <taxon>Psocodea</taxon>
        <taxon>Troctomorpha</taxon>
        <taxon>Phthiraptera</taxon>
        <taxon>Anoplura</taxon>
        <taxon>Pediculidae</taxon>
        <taxon>Pediculus</taxon>
    </lineage>
</organism>
<dbReference type="RefSeq" id="XP_002430518.1">
    <property type="nucleotide sequence ID" value="XM_002430473.1"/>
</dbReference>
<keyword evidence="10" id="KW-0472">Membrane</keyword>
<proteinExistence type="inferred from homology"/>
<dbReference type="Proteomes" id="UP000009046">
    <property type="component" value="Unassembled WGS sequence"/>
</dbReference>
<feature type="domain" description="Peptidase M16 N-terminal" evidence="15">
    <location>
        <begin position="94"/>
        <end position="243"/>
    </location>
</feature>
<dbReference type="EnsemblMetazoa" id="PHUM489100-RA">
    <property type="protein sequence ID" value="PHUM489100-PA"/>
    <property type="gene ID" value="PHUM489100"/>
</dbReference>
<evidence type="ECO:0000256" key="8">
    <source>
        <dbReference type="ARBA" id="ARBA00022946"/>
    </source>
</evidence>
<dbReference type="Pfam" id="PF00675">
    <property type="entry name" value="Peptidase_M16"/>
    <property type="match status" value="1"/>
</dbReference>
<sequence length="556" mass="62076">MVISIKLGIDQFGKQFFKKNRSKRPLWNTWSNCKFSSNTKSPSSPSELPIDKSTSVNNQPSLAEPLPGLSKIIYTVDKGEQFKTHVTTLPNGLRVASEKKMGQFCTVGVVINSGCRYEANYPSGISHFLEKLAFGSTSEFLNKDKILFELEKYGGICDCEASRDAFVYAASADINGLDPVIKVLGEVTLRPKLAPEEVELARQTVQFELESLLMRPEQEPLLMDMIHAAAYKDNTLGLPKICPAENIEVISRELLFTYLKNHYTPKRMVIAGVGVEHEKLLESVNRYFVEEEPIWEKDKSLVLKEEIGVDDSISQYTGGMIQEQCEIPLYAGPSGLPELAHIVLGFEGCSHKDPEFIAVCVLNMIMGGGGSFSAGGPGKGMYTRLYTNVLNRFHWMYNATAYNHVYGDTGLFCVHASAPPQYVRDMVQVIVQEMLNMTGEICPIELKRAKTQLQSMLLMNLESRAVIFEDIARQVLATNHRKPPEYFIDAIEKITEDDVRKIARKLVSTKPSVAARGDIRKLPSFSDIQAAVLDAEGRLPGGQGRLSLFRNTHHRK</sequence>
<dbReference type="GO" id="GO:0006627">
    <property type="term" value="P:protein processing involved in protein targeting to mitochondrion"/>
    <property type="evidence" value="ECO:0007669"/>
    <property type="project" value="TreeGrafter"/>
</dbReference>
<dbReference type="MEROPS" id="M16.P01"/>
<evidence type="ECO:0000256" key="11">
    <source>
        <dbReference type="ARBA" id="ARBA00030006"/>
    </source>
</evidence>
<evidence type="ECO:0000256" key="10">
    <source>
        <dbReference type="ARBA" id="ARBA00023136"/>
    </source>
</evidence>
<dbReference type="OMA" id="LKYHHSP"/>
<dbReference type="VEuPathDB" id="VectorBase:PHUM489100"/>
<dbReference type="InterPro" id="IPR011765">
    <property type="entry name" value="Pept_M16_N"/>
</dbReference>
<dbReference type="InterPro" id="IPR050361">
    <property type="entry name" value="MPP/UQCRC_Complex"/>
</dbReference>